<keyword evidence="11" id="KW-0675">Receptor</keyword>
<dbReference type="InterPro" id="IPR012910">
    <property type="entry name" value="Plug_dom"/>
</dbReference>
<keyword evidence="6 8" id="KW-0472">Membrane</keyword>
<comment type="caution">
    <text evidence="11">The sequence shown here is derived from an EMBL/GenBank/DDBJ whole genome shotgun (WGS) entry which is preliminary data.</text>
</comment>
<dbReference type="PANTHER" id="PTHR30069:SF36">
    <property type="entry name" value="BLL6948 PROTEIN"/>
    <property type="match status" value="1"/>
</dbReference>
<comment type="subcellular location">
    <subcellularLocation>
        <location evidence="1">Cell outer membrane</location>
        <topology evidence="1">Multi-pass membrane protein</topology>
    </subcellularLocation>
</comment>
<evidence type="ECO:0000256" key="8">
    <source>
        <dbReference type="RuleBase" id="RU003357"/>
    </source>
</evidence>
<dbReference type="Proteomes" id="UP001595555">
    <property type="component" value="Unassembled WGS sequence"/>
</dbReference>
<evidence type="ECO:0000256" key="2">
    <source>
        <dbReference type="ARBA" id="ARBA00022448"/>
    </source>
</evidence>
<dbReference type="Gene3D" id="2.170.130.10">
    <property type="entry name" value="TonB-dependent receptor, plug domain"/>
    <property type="match status" value="1"/>
</dbReference>
<dbReference type="Pfam" id="PF00593">
    <property type="entry name" value="TonB_dep_Rec_b-barrel"/>
    <property type="match status" value="1"/>
</dbReference>
<name>A0ABV7FBF3_9GAMM</name>
<comment type="similarity">
    <text evidence="8">Belongs to the TonB-dependent receptor family.</text>
</comment>
<keyword evidence="12" id="KW-1185">Reference proteome</keyword>
<keyword evidence="2" id="KW-0813">Transport</keyword>
<evidence type="ECO:0000256" key="7">
    <source>
        <dbReference type="ARBA" id="ARBA00023237"/>
    </source>
</evidence>
<protein>
    <submittedName>
        <fullName evidence="11">TonB-dependent receptor</fullName>
    </submittedName>
</protein>
<gene>
    <name evidence="11" type="ORF">ACFODX_04890</name>
</gene>
<dbReference type="EMBL" id="JBHRTF010000002">
    <property type="protein sequence ID" value="MFC3114886.1"/>
    <property type="molecule type" value="Genomic_DNA"/>
</dbReference>
<dbReference type="InterPro" id="IPR036942">
    <property type="entry name" value="Beta-barrel_TonB_sf"/>
</dbReference>
<evidence type="ECO:0000313" key="11">
    <source>
        <dbReference type="EMBL" id="MFC3114886.1"/>
    </source>
</evidence>
<evidence type="ECO:0000256" key="5">
    <source>
        <dbReference type="ARBA" id="ARBA00023077"/>
    </source>
</evidence>
<dbReference type="InterPro" id="IPR000531">
    <property type="entry name" value="Beta-barrel_TonB"/>
</dbReference>
<sequence length="690" mass="76233">MKKIPYFFAAILIPLYGSASEPERLALATATRPMPALENLVVYGHRLNLVGSSLAAAEGVIGSAEIANRPLARTGEILEMVPGMVVTQHSGSGKANQYFLRGFNLDHGTDFATSIDTMPVNMRSHGHGQGYTDLNFIIPELIHTIHYRKGPYYAEVGDFSGAGAAAFVLKNTLDISELALTAGDYGYQRLYSATQMVIDDGYLLVGMEAQAYAGPWQDIDEDLHKTNLLARYSSRLAGGEFSLTAMGYRNRWNSADQIPQRAVEQGMINALGSLDTDVGGDASRYSLSTQWVNPNWSISAYMVDSALNLFSNFTYFLDDPINGDEFEQVDDRQLLGGELVRNWQSDVAGKSATHKLGVQIRHDAIDEVGLYKTRARERLSATRVDAIDETSLALFAQSDIQLREKIRAHLGVRHDYLQVEVGSDLAQNSGRASDDITTIKAGVSYNFSDRFETYFNFGQGFHSNDARGATIVIDPLSGELSKPVDLLSRSQGAELGAKLFDNRRYSISTSIWYLALDSELLFVGDAGNTEASRASERSGIEIASYVWFADGWSLDTELAWTYSRFSEQQAEQGKYVDGSLPFVASAGVSYAPAAQGFHGNLRYRYFGARVLDSFHQQRASSTSVVNLGLGYRWAQWSLGLDLLNLANSRDHDITYFYPSRLPGEVDEGVEDVHFHPLEPRSVRLSVQRDF</sequence>
<dbReference type="Gene3D" id="2.40.170.20">
    <property type="entry name" value="TonB-dependent receptor, beta-barrel domain"/>
    <property type="match status" value="1"/>
</dbReference>
<keyword evidence="3" id="KW-1134">Transmembrane beta strand</keyword>
<dbReference type="InterPro" id="IPR037066">
    <property type="entry name" value="Plug_dom_sf"/>
</dbReference>
<organism evidence="11 12">
    <name type="scientific">Cellvibrio fontiphilus</name>
    <dbReference type="NCBI Taxonomy" id="1815559"/>
    <lineage>
        <taxon>Bacteria</taxon>
        <taxon>Pseudomonadati</taxon>
        <taxon>Pseudomonadota</taxon>
        <taxon>Gammaproteobacteria</taxon>
        <taxon>Cellvibrionales</taxon>
        <taxon>Cellvibrionaceae</taxon>
        <taxon>Cellvibrio</taxon>
    </lineage>
</organism>
<reference evidence="12" key="1">
    <citation type="journal article" date="2019" name="Int. J. Syst. Evol. Microbiol.">
        <title>The Global Catalogue of Microorganisms (GCM) 10K type strain sequencing project: providing services to taxonomists for standard genome sequencing and annotation.</title>
        <authorList>
            <consortium name="The Broad Institute Genomics Platform"/>
            <consortium name="The Broad Institute Genome Sequencing Center for Infectious Disease"/>
            <person name="Wu L."/>
            <person name="Ma J."/>
        </authorList>
    </citation>
    <scope>NUCLEOTIDE SEQUENCE [LARGE SCALE GENOMIC DNA]</scope>
    <source>
        <strain evidence="12">KCTC 52237</strain>
    </source>
</reference>
<dbReference type="RefSeq" id="WP_378116631.1">
    <property type="nucleotide sequence ID" value="NZ_JBHRTF010000002.1"/>
</dbReference>
<evidence type="ECO:0000256" key="1">
    <source>
        <dbReference type="ARBA" id="ARBA00004571"/>
    </source>
</evidence>
<evidence type="ECO:0000256" key="6">
    <source>
        <dbReference type="ARBA" id="ARBA00023136"/>
    </source>
</evidence>
<accession>A0ABV7FBF3</accession>
<keyword evidence="4" id="KW-0812">Transmembrane</keyword>
<evidence type="ECO:0000259" key="9">
    <source>
        <dbReference type="Pfam" id="PF00593"/>
    </source>
</evidence>
<feature type="domain" description="TonB-dependent receptor-like beta-barrel" evidence="9">
    <location>
        <begin position="218"/>
        <end position="645"/>
    </location>
</feature>
<evidence type="ECO:0000256" key="3">
    <source>
        <dbReference type="ARBA" id="ARBA00022452"/>
    </source>
</evidence>
<evidence type="ECO:0000256" key="4">
    <source>
        <dbReference type="ARBA" id="ARBA00022692"/>
    </source>
</evidence>
<dbReference type="Pfam" id="PF07715">
    <property type="entry name" value="Plug"/>
    <property type="match status" value="1"/>
</dbReference>
<dbReference type="SUPFAM" id="SSF56935">
    <property type="entry name" value="Porins"/>
    <property type="match status" value="1"/>
</dbReference>
<evidence type="ECO:0000259" key="10">
    <source>
        <dbReference type="Pfam" id="PF07715"/>
    </source>
</evidence>
<feature type="domain" description="TonB-dependent receptor plug" evidence="10">
    <location>
        <begin position="56"/>
        <end position="163"/>
    </location>
</feature>
<keyword evidence="7" id="KW-0998">Cell outer membrane</keyword>
<dbReference type="InterPro" id="IPR039426">
    <property type="entry name" value="TonB-dep_rcpt-like"/>
</dbReference>
<evidence type="ECO:0000313" key="12">
    <source>
        <dbReference type="Proteomes" id="UP001595555"/>
    </source>
</evidence>
<keyword evidence="5 8" id="KW-0798">TonB box</keyword>
<dbReference type="PANTHER" id="PTHR30069">
    <property type="entry name" value="TONB-DEPENDENT OUTER MEMBRANE RECEPTOR"/>
    <property type="match status" value="1"/>
</dbReference>
<proteinExistence type="inferred from homology"/>